<comment type="caution">
    <text evidence="1">The sequence shown here is derived from an EMBL/GenBank/DDBJ whole genome shotgun (WGS) entry which is preliminary data.</text>
</comment>
<feature type="non-terminal residue" evidence="1">
    <location>
        <position position="1"/>
    </location>
</feature>
<proteinExistence type="predicted"/>
<dbReference type="EMBL" id="CAJVPM010027516">
    <property type="protein sequence ID" value="CAG8666456.1"/>
    <property type="molecule type" value="Genomic_DNA"/>
</dbReference>
<evidence type="ECO:0000313" key="2">
    <source>
        <dbReference type="Proteomes" id="UP000789860"/>
    </source>
</evidence>
<reference evidence="1" key="1">
    <citation type="submission" date="2021-06" db="EMBL/GenBank/DDBJ databases">
        <authorList>
            <person name="Kallberg Y."/>
            <person name="Tangrot J."/>
            <person name="Rosling A."/>
        </authorList>
    </citation>
    <scope>NUCLEOTIDE SEQUENCE</scope>
    <source>
        <strain evidence="1">AU212A</strain>
    </source>
</reference>
<organism evidence="1 2">
    <name type="scientific">Scutellospora calospora</name>
    <dbReference type="NCBI Taxonomy" id="85575"/>
    <lineage>
        <taxon>Eukaryota</taxon>
        <taxon>Fungi</taxon>
        <taxon>Fungi incertae sedis</taxon>
        <taxon>Mucoromycota</taxon>
        <taxon>Glomeromycotina</taxon>
        <taxon>Glomeromycetes</taxon>
        <taxon>Diversisporales</taxon>
        <taxon>Gigasporaceae</taxon>
        <taxon>Scutellospora</taxon>
    </lineage>
</organism>
<protein>
    <submittedName>
        <fullName evidence="1">595_t:CDS:1</fullName>
    </submittedName>
</protein>
<keyword evidence="2" id="KW-1185">Reference proteome</keyword>
<sequence>AALKQNKDLLGYNLAALKYIKRVWENNNTPEFFDDIPKNDEI</sequence>
<feature type="non-terminal residue" evidence="1">
    <location>
        <position position="42"/>
    </location>
</feature>
<name>A0ACA9NRN7_9GLOM</name>
<evidence type="ECO:0000313" key="1">
    <source>
        <dbReference type="EMBL" id="CAG8666456.1"/>
    </source>
</evidence>
<gene>
    <name evidence="1" type="ORF">SCALOS_LOCUS9218</name>
</gene>
<dbReference type="Proteomes" id="UP000789860">
    <property type="component" value="Unassembled WGS sequence"/>
</dbReference>
<accession>A0ACA9NRN7</accession>